<feature type="domain" description="UspA" evidence="2">
    <location>
        <begin position="7"/>
        <end position="139"/>
    </location>
</feature>
<evidence type="ECO:0000313" key="3">
    <source>
        <dbReference type="EMBL" id="MFD1568459.1"/>
    </source>
</evidence>
<proteinExistence type="inferred from homology"/>
<dbReference type="InterPro" id="IPR006015">
    <property type="entry name" value="Universal_stress_UspA"/>
</dbReference>
<evidence type="ECO:0000259" key="2">
    <source>
        <dbReference type="Pfam" id="PF00582"/>
    </source>
</evidence>
<dbReference type="Gene3D" id="3.40.50.620">
    <property type="entry name" value="HUPs"/>
    <property type="match status" value="1"/>
</dbReference>
<feature type="domain" description="UspA" evidence="2">
    <location>
        <begin position="150"/>
        <end position="274"/>
    </location>
</feature>
<dbReference type="InterPro" id="IPR014729">
    <property type="entry name" value="Rossmann-like_a/b/a_fold"/>
</dbReference>
<sequence>MPPDTETLLVPVANRETVDRLLDTAIDIACGRSMRVVVIHVIEVPPQVPISEGRRLVKDDGEERTLIDRATEQLEAADVPVESRLRYARDVATGIVGAVDDNDADTLLMGWRGRPRRRGIVLGRFLDRVLGEAQCDVLVERIRGETSGVDSILVPVAGGPHGELAVELAGTIGEQQDAVVNLLHVLPPTATDERRQEAQTVLDEAAALLEGSTVEVATTIRESDHVAGAITDETVSHDLTILGATGDSFLRRKLIGSVAGGVGRAAASSVILARRQSGEEEGRVGR</sequence>
<comment type="caution">
    <text evidence="3">The sequence shown here is derived from an EMBL/GenBank/DDBJ whole genome shotgun (WGS) entry which is preliminary data.</text>
</comment>
<dbReference type="Proteomes" id="UP001597139">
    <property type="component" value="Unassembled WGS sequence"/>
</dbReference>
<dbReference type="AlphaFoldDB" id="A0ABD6BUY5"/>
<dbReference type="RefSeq" id="WP_267648204.1">
    <property type="nucleotide sequence ID" value="NZ_JANHGR010000003.1"/>
</dbReference>
<dbReference type="Gene3D" id="3.40.50.12370">
    <property type="match status" value="1"/>
</dbReference>
<organism evidence="3 4">
    <name type="scientific">Halolamina litorea</name>
    <dbReference type="NCBI Taxonomy" id="1515593"/>
    <lineage>
        <taxon>Archaea</taxon>
        <taxon>Methanobacteriati</taxon>
        <taxon>Methanobacteriota</taxon>
        <taxon>Stenosarchaea group</taxon>
        <taxon>Halobacteria</taxon>
        <taxon>Halobacteriales</taxon>
        <taxon>Haloferacaceae</taxon>
    </lineage>
</organism>
<protein>
    <submittedName>
        <fullName evidence="3">Universal stress protein</fullName>
    </submittedName>
</protein>
<gene>
    <name evidence="3" type="ORF">ACFSAU_13255</name>
</gene>
<dbReference type="PRINTS" id="PR01438">
    <property type="entry name" value="UNVRSLSTRESS"/>
</dbReference>
<reference evidence="3 4" key="1">
    <citation type="journal article" date="2019" name="Int. J. Syst. Evol. Microbiol.">
        <title>The Global Catalogue of Microorganisms (GCM) 10K type strain sequencing project: providing services to taxonomists for standard genome sequencing and annotation.</title>
        <authorList>
            <consortium name="The Broad Institute Genomics Platform"/>
            <consortium name="The Broad Institute Genome Sequencing Center for Infectious Disease"/>
            <person name="Wu L."/>
            <person name="Ma J."/>
        </authorList>
    </citation>
    <scope>NUCLEOTIDE SEQUENCE [LARGE SCALE GENOMIC DNA]</scope>
    <source>
        <strain evidence="3 4">CGMCC 1.12859</strain>
    </source>
</reference>
<dbReference type="PANTHER" id="PTHR46268:SF6">
    <property type="entry name" value="UNIVERSAL STRESS PROTEIN UP12"/>
    <property type="match status" value="1"/>
</dbReference>
<evidence type="ECO:0000313" key="4">
    <source>
        <dbReference type="Proteomes" id="UP001597139"/>
    </source>
</evidence>
<name>A0ABD6BUY5_9EURY</name>
<keyword evidence="4" id="KW-1185">Reference proteome</keyword>
<dbReference type="EMBL" id="JBHUCZ010000012">
    <property type="protein sequence ID" value="MFD1568459.1"/>
    <property type="molecule type" value="Genomic_DNA"/>
</dbReference>
<dbReference type="InterPro" id="IPR006016">
    <property type="entry name" value="UspA"/>
</dbReference>
<dbReference type="Pfam" id="PF00582">
    <property type="entry name" value="Usp"/>
    <property type="match status" value="2"/>
</dbReference>
<accession>A0ABD6BUY5</accession>
<comment type="similarity">
    <text evidence="1">Belongs to the universal stress protein A family.</text>
</comment>
<evidence type="ECO:0000256" key="1">
    <source>
        <dbReference type="ARBA" id="ARBA00008791"/>
    </source>
</evidence>
<dbReference type="PANTHER" id="PTHR46268">
    <property type="entry name" value="STRESS RESPONSE PROTEIN NHAX"/>
    <property type="match status" value="1"/>
</dbReference>
<dbReference type="SUPFAM" id="SSF52402">
    <property type="entry name" value="Adenine nucleotide alpha hydrolases-like"/>
    <property type="match status" value="2"/>
</dbReference>
<dbReference type="CDD" id="cd00293">
    <property type="entry name" value="USP-like"/>
    <property type="match status" value="2"/>
</dbReference>